<evidence type="ECO:0000313" key="2">
    <source>
        <dbReference type="EMBL" id="EPB68120.1"/>
    </source>
</evidence>
<feature type="region of interest" description="Disordered" evidence="1">
    <location>
        <begin position="139"/>
        <end position="179"/>
    </location>
</feature>
<protein>
    <submittedName>
        <fullName evidence="2">Uncharacterized protein</fullName>
    </submittedName>
</protein>
<dbReference type="PANTHER" id="PTHR46528">
    <property type="entry name" value="PROTEIN SON"/>
    <property type="match status" value="1"/>
</dbReference>
<dbReference type="InterPro" id="IPR032922">
    <property type="entry name" value="SON"/>
</dbReference>
<dbReference type="PANTHER" id="PTHR46528:SF1">
    <property type="entry name" value="PROTEIN SON"/>
    <property type="match status" value="1"/>
</dbReference>
<dbReference type="GO" id="GO:0048024">
    <property type="term" value="P:regulation of mRNA splicing, via spliceosome"/>
    <property type="evidence" value="ECO:0007669"/>
    <property type="project" value="TreeGrafter"/>
</dbReference>
<keyword evidence="3" id="KW-1185">Reference proteome</keyword>
<evidence type="ECO:0000256" key="1">
    <source>
        <dbReference type="SAM" id="MobiDB-lite"/>
    </source>
</evidence>
<proteinExistence type="predicted"/>
<dbReference type="AlphaFoldDB" id="A0A0D6L8F9"/>
<dbReference type="GO" id="GO:0003723">
    <property type="term" value="F:RNA binding"/>
    <property type="evidence" value="ECO:0007669"/>
    <property type="project" value="InterPro"/>
</dbReference>
<evidence type="ECO:0000313" key="3">
    <source>
        <dbReference type="Proteomes" id="UP000054495"/>
    </source>
</evidence>
<accession>A0A0D6L8F9</accession>
<dbReference type="GO" id="GO:0051726">
    <property type="term" value="P:regulation of cell cycle"/>
    <property type="evidence" value="ECO:0007669"/>
    <property type="project" value="InterPro"/>
</dbReference>
<feature type="compositionally biased region" description="Polar residues" evidence="1">
    <location>
        <begin position="163"/>
        <end position="173"/>
    </location>
</feature>
<reference evidence="2 3" key="1">
    <citation type="submission" date="2013-05" db="EMBL/GenBank/DDBJ databases">
        <title>Draft genome of the parasitic nematode Anyclostoma ceylanicum.</title>
        <authorList>
            <person name="Mitreva M."/>
        </authorList>
    </citation>
    <scope>NUCLEOTIDE SEQUENCE [LARGE SCALE GENOMIC DNA]</scope>
</reference>
<feature type="compositionally biased region" description="Basic and acidic residues" evidence="1">
    <location>
        <begin position="141"/>
        <end position="154"/>
    </location>
</feature>
<gene>
    <name evidence="2" type="ORF">ANCCEY_12791</name>
</gene>
<dbReference type="Proteomes" id="UP000054495">
    <property type="component" value="Unassembled WGS sequence"/>
</dbReference>
<sequence length="232" mass="25649">MFYMLEKELRIFSGVVLTISRNQKKVNSPNLLANVVRDQDLDVSTRDRKRRVVLEKDIVEDRGQKAAAEVEAVAAIDINPVGRDQDRHHAVEVVVGVLAKVEVEVVVEVEALGISLGNLDQMQNQPKSVDDFVSYCQQIQRRQDKEDRREKGEDVSSDDEPQKSGSGAASPTSFKHPFGVKAAGQAEGIKINIVNATPLPTKTPQERILDNSQLRLVYPVSSGITHKENTVG</sequence>
<name>A0A0D6L8F9_9BILA</name>
<dbReference type="EMBL" id="KE125495">
    <property type="protein sequence ID" value="EPB68120.1"/>
    <property type="molecule type" value="Genomic_DNA"/>
</dbReference>
<organism evidence="2 3">
    <name type="scientific">Ancylostoma ceylanicum</name>
    <dbReference type="NCBI Taxonomy" id="53326"/>
    <lineage>
        <taxon>Eukaryota</taxon>
        <taxon>Metazoa</taxon>
        <taxon>Ecdysozoa</taxon>
        <taxon>Nematoda</taxon>
        <taxon>Chromadorea</taxon>
        <taxon>Rhabditida</taxon>
        <taxon>Rhabditina</taxon>
        <taxon>Rhabditomorpha</taxon>
        <taxon>Strongyloidea</taxon>
        <taxon>Ancylostomatidae</taxon>
        <taxon>Ancylostomatinae</taxon>
        <taxon>Ancylostoma</taxon>
    </lineage>
</organism>